<dbReference type="AlphaFoldDB" id="U4UQH8"/>
<dbReference type="PROSITE" id="PS50071">
    <property type="entry name" value="HOMEOBOX_2"/>
    <property type="match status" value="1"/>
</dbReference>
<keyword evidence="4 5" id="KW-0539">Nucleus</keyword>
<evidence type="ECO:0000256" key="4">
    <source>
        <dbReference type="ARBA" id="ARBA00023242"/>
    </source>
</evidence>
<dbReference type="CDD" id="cd00086">
    <property type="entry name" value="homeodomain"/>
    <property type="match status" value="1"/>
</dbReference>
<evidence type="ECO:0000256" key="1">
    <source>
        <dbReference type="ARBA" id="ARBA00004123"/>
    </source>
</evidence>
<dbReference type="PROSITE" id="PS00027">
    <property type="entry name" value="HOMEOBOX_1"/>
    <property type="match status" value="1"/>
</dbReference>
<protein>
    <recommendedName>
        <fullName evidence="8">Homeobox domain-containing protein</fullName>
    </recommendedName>
</protein>
<evidence type="ECO:0000256" key="6">
    <source>
        <dbReference type="RuleBase" id="RU000682"/>
    </source>
</evidence>
<reference evidence="9 10" key="1">
    <citation type="journal article" date="2013" name="Genome Biol.">
        <title>Draft genome of the mountain pine beetle, Dendroctonus ponderosae Hopkins, a major forest pest.</title>
        <authorList>
            <person name="Keeling C.I."/>
            <person name="Yuen M.M."/>
            <person name="Liao N.Y."/>
            <person name="Docking T.R."/>
            <person name="Chan S.K."/>
            <person name="Taylor G.A."/>
            <person name="Palmquist D.L."/>
            <person name="Jackman S.D."/>
            <person name="Nguyen A."/>
            <person name="Li M."/>
            <person name="Henderson H."/>
            <person name="Janes J.K."/>
            <person name="Zhao Y."/>
            <person name="Pandoh P."/>
            <person name="Moore R."/>
            <person name="Sperling F.A."/>
            <person name="Huber D.P."/>
            <person name="Birol I."/>
            <person name="Jones S.J."/>
            <person name="Bohlmann J."/>
        </authorList>
    </citation>
    <scope>NUCLEOTIDE SEQUENCE</scope>
</reference>
<name>U4UQH8_DENPD</name>
<proteinExistence type="predicted"/>
<evidence type="ECO:0000313" key="9">
    <source>
        <dbReference type="EMBL" id="ERL95332.1"/>
    </source>
</evidence>
<gene>
    <name evidence="9" type="ORF">D910_12597</name>
</gene>
<feature type="DNA-binding region" description="Homeobox" evidence="5">
    <location>
        <begin position="140"/>
        <end position="199"/>
    </location>
</feature>
<evidence type="ECO:0000256" key="2">
    <source>
        <dbReference type="ARBA" id="ARBA00023125"/>
    </source>
</evidence>
<keyword evidence="2 5" id="KW-0238">DNA-binding</keyword>
<evidence type="ECO:0000256" key="7">
    <source>
        <dbReference type="SAM" id="MobiDB-lite"/>
    </source>
</evidence>
<dbReference type="InterPro" id="IPR009057">
    <property type="entry name" value="Homeodomain-like_sf"/>
</dbReference>
<accession>U4UQH8</accession>
<dbReference type="Gene3D" id="1.10.10.60">
    <property type="entry name" value="Homeodomain-like"/>
    <property type="match status" value="1"/>
</dbReference>
<dbReference type="GO" id="GO:0000981">
    <property type="term" value="F:DNA-binding transcription factor activity, RNA polymerase II-specific"/>
    <property type="evidence" value="ECO:0007669"/>
    <property type="project" value="InterPro"/>
</dbReference>
<sequence>MAHVGAELPLVGGRYDKEGINKIRLPPYRPNMPIPFPYANFVNNYMTPFFTSWFSGPRFFPNSAPVRPVALMPPVARPVAPTDFTPPPSTAGSLHSENDLSLLTRDHSPASSRESSLSPTLPGAEDSTSYETASDRNSTSKRIRTAFTANQLLTLEKEFSRNQYLMRLRRIQIANCLNLSEKQVKIWFQNRRVKCKKEIAESTGLKSNENCACRCNRSEKDSDLDSCCENIDVEEH</sequence>
<dbReference type="SUPFAM" id="SSF46689">
    <property type="entry name" value="Homeodomain-like"/>
    <property type="match status" value="1"/>
</dbReference>
<dbReference type="GO" id="GO:0005634">
    <property type="term" value="C:nucleus"/>
    <property type="evidence" value="ECO:0007669"/>
    <property type="project" value="UniProtKB-SubCell"/>
</dbReference>
<dbReference type="EMBL" id="KB632423">
    <property type="protein sequence ID" value="ERL95332.1"/>
    <property type="molecule type" value="Genomic_DNA"/>
</dbReference>
<dbReference type="STRING" id="77166.U4UQH8"/>
<dbReference type="SMART" id="SM00389">
    <property type="entry name" value="HOX"/>
    <property type="match status" value="1"/>
</dbReference>
<organism evidence="9 10">
    <name type="scientific">Dendroctonus ponderosae</name>
    <name type="common">Mountain pine beetle</name>
    <dbReference type="NCBI Taxonomy" id="77166"/>
    <lineage>
        <taxon>Eukaryota</taxon>
        <taxon>Metazoa</taxon>
        <taxon>Ecdysozoa</taxon>
        <taxon>Arthropoda</taxon>
        <taxon>Hexapoda</taxon>
        <taxon>Insecta</taxon>
        <taxon>Pterygota</taxon>
        <taxon>Neoptera</taxon>
        <taxon>Endopterygota</taxon>
        <taxon>Coleoptera</taxon>
        <taxon>Polyphaga</taxon>
        <taxon>Cucujiformia</taxon>
        <taxon>Curculionidae</taxon>
        <taxon>Scolytinae</taxon>
        <taxon>Dendroctonus</taxon>
    </lineage>
</organism>
<dbReference type="Pfam" id="PF00046">
    <property type="entry name" value="Homeodomain"/>
    <property type="match status" value="1"/>
</dbReference>
<dbReference type="OrthoDB" id="6159439at2759"/>
<dbReference type="InterPro" id="IPR020479">
    <property type="entry name" value="HD_metazoa"/>
</dbReference>
<dbReference type="PANTHER" id="PTHR45664">
    <property type="entry name" value="PROTEIN ZERKNUELLT 1-RELATED"/>
    <property type="match status" value="1"/>
</dbReference>
<evidence type="ECO:0000256" key="5">
    <source>
        <dbReference type="PROSITE-ProRule" id="PRU00108"/>
    </source>
</evidence>
<comment type="subcellular location">
    <subcellularLocation>
        <location evidence="1 5 6">Nucleus</location>
    </subcellularLocation>
</comment>
<dbReference type="PANTHER" id="PTHR45664:SF20">
    <property type="entry name" value="AGAP001560-PA"/>
    <property type="match status" value="1"/>
</dbReference>
<dbReference type="InterPro" id="IPR017970">
    <property type="entry name" value="Homeobox_CS"/>
</dbReference>
<evidence type="ECO:0000259" key="8">
    <source>
        <dbReference type="PROSITE" id="PS50071"/>
    </source>
</evidence>
<feature type="compositionally biased region" description="Polar residues" evidence="7">
    <location>
        <begin position="126"/>
        <end position="137"/>
    </location>
</feature>
<dbReference type="Proteomes" id="UP000030742">
    <property type="component" value="Unassembled WGS sequence"/>
</dbReference>
<dbReference type="InterPro" id="IPR001356">
    <property type="entry name" value="HD"/>
</dbReference>
<feature type="compositionally biased region" description="Low complexity" evidence="7">
    <location>
        <begin position="109"/>
        <end position="118"/>
    </location>
</feature>
<dbReference type="GO" id="GO:0000978">
    <property type="term" value="F:RNA polymerase II cis-regulatory region sequence-specific DNA binding"/>
    <property type="evidence" value="ECO:0007669"/>
    <property type="project" value="TreeGrafter"/>
</dbReference>
<feature type="region of interest" description="Disordered" evidence="7">
    <location>
        <begin position="106"/>
        <end position="141"/>
    </location>
</feature>
<evidence type="ECO:0000256" key="3">
    <source>
        <dbReference type="ARBA" id="ARBA00023155"/>
    </source>
</evidence>
<feature type="domain" description="Homeobox" evidence="8">
    <location>
        <begin position="138"/>
        <end position="198"/>
    </location>
</feature>
<dbReference type="PRINTS" id="PR00024">
    <property type="entry name" value="HOMEOBOX"/>
</dbReference>
<keyword evidence="3 5" id="KW-0371">Homeobox</keyword>
<evidence type="ECO:0000313" key="10">
    <source>
        <dbReference type="Proteomes" id="UP000030742"/>
    </source>
</evidence>